<name>A0A7R6PNP4_9GAMM</name>
<feature type="domain" description="Type II secretion system protein GspF" evidence="9">
    <location>
        <begin position="277"/>
        <end position="399"/>
    </location>
</feature>
<keyword evidence="3" id="KW-1003">Cell membrane</keyword>
<evidence type="ECO:0000313" key="10">
    <source>
        <dbReference type="EMBL" id="BBB31511.1"/>
    </source>
</evidence>
<comment type="similarity">
    <text evidence="2">Belongs to the GSP F family.</text>
</comment>
<feature type="transmembrane region" description="Helical" evidence="8">
    <location>
        <begin position="380"/>
        <end position="401"/>
    </location>
</feature>
<dbReference type="GO" id="GO:0005886">
    <property type="term" value="C:plasma membrane"/>
    <property type="evidence" value="ECO:0007669"/>
    <property type="project" value="UniProtKB-SubCell"/>
</dbReference>
<reference evidence="10 11" key="1">
    <citation type="journal article" date="2008" name="Int. J. Syst. Evol. Microbiol.">
        <title>Neptunomonas japonica sp. nov., an Osedax japonicus symbiont-like bacterium isolated from sediment adjacent to sperm whale carcasses off Kagoshima, Japan.</title>
        <authorList>
            <person name="Miyazaki M."/>
            <person name="Nogi Y."/>
            <person name="Fujiwara Y."/>
            <person name="Kawato M."/>
            <person name="Kubokawa K."/>
            <person name="Horikoshi K."/>
        </authorList>
    </citation>
    <scope>NUCLEOTIDE SEQUENCE [LARGE SCALE GENOMIC DNA]</scope>
    <source>
        <strain evidence="10 11">JAMM 1380</strain>
    </source>
</reference>
<feature type="domain" description="Type II secretion system protein GspF" evidence="9">
    <location>
        <begin position="74"/>
        <end position="197"/>
    </location>
</feature>
<dbReference type="Gene3D" id="1.20.81.30">
    <property type="entry name" value="Type II secretion system (T2SS), domain F"/>
    <property type="match status" value="2"/>
</dbReference>
<accession>A0A7R6PNP4</accession>
<keyword evidence="4" id="KW-0997">Cell inner membrane</keyword>
<dbReference type="Pfam" id="PF00482">
    <property type="entry name" value="T2SSF"/>
    <property type="match status" value="2"/>
</dbReference>
<dbReference type="InterPro" id="IPR042094">
    <property type="entry name" value="T2SS_GspF_sf"/>
</dbReference>
<dbReference type="FunFam" id="1.20.81.30:FF:000001">
    <property type="entry name" value="Type II secretion system protein F"/>
    <property type="match status" value="2"/>
</dbReference>
<dbReference type="GO" id="GO:0015628">
    <property type="term" value="P:protein secretion by the type II secretion system"/>
    <property type="evidence" value="ECO:0007669"/>
    <property type="project" value="TreeGrafter"/>
</dbReference>
<evidence type="ECO:0000313" key="11">
    <source>
        <dbReference type="Proteomes" id="UP000595332"/>
    </source>
</evidence>
<dbReference type="KEGG" id="njp:NEJAP_3573"/>
<sequence>MASFQYSGRHADGSAASGRVEALSKAAVASQLLDQGITPVKVELTAPSEDDKKSSKAGQIRLFERVTLDELIMFSRQMASLTRAGVPITSGMRGLANTIRNPLLESTLNTVADDLERGNSLSTTLNKHPKLFSDLYVSMIHVGENTGQLDQAFSQMASYLDLERKTARSIKQATRYPMFVMAAIAIALGVINVFVIPAFKSVFESFGGEMPWQTRVLIAISDFTVDWWHLILGGLLLLGYLFVRWKKTEDGRRKWDRIKLRFPLVGGIFYRAILGRFARTFSVVLKAGIPIEQGLSIVSRAMGNLYVGEKVADMRKGIERGEGFTATAHRTGMFSPLVMQMLAVGEETGRVDEMLADVADFYEEEVEYDLQNLSSVIEPILIVAIGMMVLVLALGVFLPLWELSSTING</sequence>
<feature type="transmembrane region" description="Helical" evidence="8">
    <location>
        <begin position="227"/>
        <end position="245"/>
    </location>
</feature>
<evidence type="ECO:0000256" key="4">
    <source>
        <dbReference type="ARBA" id="ARBA00022519"/>
    </source>
</evidence>
<protein>
    <submittedName>
        <fullName evidence="10">MSHA biogenesis protein MshG</fullName>
    </submittedName>
</protein>
<dbReference type="PRINTS" id="PR00812">
    <property type="entry name" value="BCTERIALGSPF"/>
</dbReference>
<keyword evidence="5 8" id="KW-0812">Transmembrane</keyword>
<dbReference type="EMBL" id="AP014546">
    <property type="protein sequence ID" value="BBB31511.1"/>
    <property type="molecule type" value="Genomic_DNA"/>
</dbReference>
<evidence type="ECO:0000256" key="6">
    <source>
        <dbReference type="ARBA" id="ARBA00022989"/>
    </source>
</evidence>
<gene>
    <name evidence="10" type="primary">mshG</name>
    <name evidence="10" type="ORF">NEJAP_3573</name>
</gene>
<evidence type="ECO:0000256" key="2">
    <source>
        <dbReference type="ARBA" id="ARBA00005745"/>
    </source>
</evidence>
<evidence type="ECO:0000256" key="3">
    <source>
        <dbReference type="ARBA" id="ARBA00022475"/>
    </source>
</evidence>
<organism evidence="10 11">
    <name type="scientific">Neptunomonas japonica JAMM 1380</name>
    <dbReference type="NCBI Taxonomy" id="1441457"/>
    <lineage>
        <taxon>Bacteria</taxon>
        <taxon>Pseudomonadati</taxon>
        <taxon>Pseudomonadota</taxon>
        <taxon>Gammaproteobacteria</taxon>
        <taxon>Oceanospirillales</taxon>
        <taxon>Oceanospirillaceae</taxon>
        <taxon>Neptunomonas</taxon>
    </lineage>
</organism>
<evidence type="ECO:0000256" key="7">
    <source>
        <dbReference type="ARBA" id="ARBA00023136"/>
    </source>
</evidence>
<dbReference type="Proteomes" id="UP000595332">
    <property type="component" value="Chromosome"/>
</dbReference>
<evidence type="ECO:0000256" key="5">
    <source>
        <dbReference type="ARBA" id="ARBA00022692"/>
    </source>
</evidence>
<keyword evidence="6 8" id="KW-1133">Transmembrane helix</keyword>
<dbReference type="InterPro" id="IPR018076">
    <property type="entry name" value="T2SS_GspF_dom"/>
</dbReference>
<dbReference type="InterPro" id="IPR003004">
    <property type="entry name" value="GspF/PilC"/>
</dbReference>
<keyword evidence="7 8" id="KW-0472">Membrane</keyword>
<evidence type="ECO:0000256" key="1">
    <source>
        <dbReference type="ARBA" id="ARBA00004429"/>
    </source>
</evidence>
<feature type="transmembrane region" description="Helical" evidence="8">
    <location>
        <begin position="178"/>
        <end position="199"/>
    </location>
</feature>
<comment type="subcellular location">
    <subcellularLocation>
        <location evidence="1">Cell inner membrane</location>
        <topology evidence="1">Multi-pass membrane protein</topology>
    </subcellularLocation>
</comment>
<keyword evidence="11" id="KW-1185">Reference proteome</keyword>
<evidence type="ECO:0000259" key="9">
    <source>
        <dbReference type="Pfam" id="PF00482"/>
    </source>
</evidence>
<dbReference type="RefSeq" id="WP_201348577.1">
    <property type="nucleotide sequence ID" value="NZ_AP014546.1"/>
</dbReference>
<proteinExistence type="inferred from homology"/>
<dbReference type="PANTHER" id="PTHR30012:SF4">
    <property type="entry name" value="MSHA BIOGENESIS PROTEIN MSHG"/>
    <property type="match status" value="1"/>
</dbReference>
<evidence type="ECO:0000256" key="8">
    <source>
        <dbReference type="SAM" id="Phobius"/>
    </source>
</evidence>
<dbReference type="PANTHER" id="PTHR30012">
    <property type="entry name" value="GENERAL SECRETION PATHWAY PROTEIN"/>
    <property type="match status" value="1"/>
</dbReference>
<dbReference type="AlphaFoldDB" id="A0A7R6PNP4"/>